<dbReference type="SMART" id="SM00507">
    <property type="entry name" value="HNHc"/>
    <property type="match status" value="1"/>
</dbReference>
<comment type="similarity">
    <text evidence="3">Belongs to the HNH nuclease family.</text>
</comment>
<dbReference type="Pfam" id="PF01844">
    <property type="entry name" value="HNH"/>
    <property type="match status" value="1"/>
</dbReference>
<proteinExistence type="inferred from homology"/>
<dbReference type="PANTHER" id="PTHR41286:SF1">
    <property type="entry name" value="HNH NUCLEASE YAJD-RELATED"/>
    <property type="match status" value="1"/>
</dbReference>
<dbReference type="InterPro" id="IPR003615">
    <property type="entry name" value="HNH_nuc"/>
</dbReference>
<dbReference type="STRING" id="254406.SAMN04488042_104271"/>
<sequence length="119" mass="13441">MKRNWNKLNGPGLRSPTVGLRVAKVKEDQSRTRAGFSLYGSDKWKRLSAQLRRDHPYCRQCGKTSMQTTLQVDHIVPLRDGGDPFDRSNLQVLCIPCHNTKTRAERNARAERHPGGGTS</sequence>
<name>A0A1I4NMI5_9RHOB</name>
<dbReference type="PANTHER" id="PTHR41286">
    <property type="entry name" value="HNH NUCLEASE YAJD-RELATED"/>
    <property type="match status" value="1"/>
</dbReference>
<organism evidence="6 7">
    <name type="scientific">Shimia aestuarii</name>
    <dbReference type="NCBI Taxonomy" id="254406"/>
    <lineage>
        <taxon>Bacteria</taxon>
        <taxon>Pseudomonadati</taxon>
        <taxon>Pseudomonadota</taxon>
        <taxon>Alphaproteobacteria</taxon>
        <taxon>Rhodobacterales</taxon>
        <taxon>Roseobacteraceae</taxon>
    </lineage>
</organism>
<evidence type="ECO:0000256" key="3">
    <source>
        <dbReference type="ARBA" id="ARBA00038412"/>
    </source>
</evidence>
<keyword evidence="6" id="KW-0255">Endonuclease</keyword>
<dbReference type="OrthoDB" id="5292295at2"/>
<dbReference type="Proteomes" id="UP000199144">
    <property type="component" value="Unassembled WGS sequence"/>
</dbReference>
<evidence type="ECO:0000313" key="7">
    <source>
        <dbReference type="Proteomes" id="UP000199144"/>
    </source>
</evidence>
<protein>
    <recommendedName>
        <fullName evidence="4">Putative HNH nuclease YajD</fullName>
    </recommendedName>
</protein>
<dbReference type="AlphaFoldDB" id="A0A1I4NMI5"/>
<keyword evidence="1" id="KW-0540">Nuclease</keyword>
<dbReference type="RefSeq" id="WP_093094142.1">
    <property type="nucleotide sequence ID" value="NZ_FOTQ01000004.1"/>
</dbReference>
<dbReference type="GO" id="GO:0003676">
    <property type="term" value="F:nucleic acid binding"/>
    <property type="evidence" value="ECO:0007669"/>
    <property type="project" value="InterPro"/>
</dbReference>
<keyword evidence="2" id="KW-0378">Hydrolase</keyword>
<accession>A0A1I4NMI5</accession>
<feature type="domain" description="HNH nuclease" evidence="5">
    <location>
        <begin position="45"/>
        <end position="99"/>
    </location>
</feature>
<dbReference type="GO" id="GO:0016787">
    <property type="term" value="F:hydrolase activity"/>
    <property type="evidence" value="ECO:0007669"/>
    <property type="project" value="UniProtKB-KW"/>
</dbReference>
<dbReference type="EMBL" id="FOTQ01000004">
    <property type="protein sequence ID" value="SFM16718.1"/>
    <property type="molecule type" value="Genomic_DNA"/>
</dbReference>
<evidence type="ECO:0000259" key="5">
    <source>
        <dbReference type="SMART" id="SM00507"/>
    </source>
</evidence>
<evidence type="ECO:0000256" key="1">
    <source>
        <dbReference type="ARBA" id="ARBA00022722"/>
    </source>
</evidence>
<evidence type="ECO:0000256" key="2">
    <source>
        <dbReference type="ARBA" id="ARBA00022801"/>
    </source>
</evidence>
<dbReference type="Gene3D" id="1.10.30.50">
    <property type="match status" value="1"/>
</dbReference>
<dbReference type="CDD" id="cd00085">
    <property type="entry name" value="HNHc"/>
    <property type="match status" value="1"/>
</dbReference>
<evidence type="ECO:0000313" key="6">
    <source>
        <dbReference type="EMBL" id="SFM16718.1"/>
    </source>
</evidence>
<dbReference type="InterPro" id="IPR002711">
    <property type="entry name" value="HNH"/>
</dbReference>
<dbReference type="GO" id="GO:0004519">
    <property type="term" value="F:endonuclease activity"/>
    <property type="evidence" value="ECO:0007669"/>
    <property type="project" value="UniProtKB-KW"/>
</dbReference>
<keyword evidence="7" id="KW-1185">Reference proteome</keyword>
<dbReference type="GO" id="GO:0005829">
    <property type="term" value="C:cytosol"/>
    <property type="evidence" value="ECO:0007669"/>
    <property type="project" value="TreeGrafter"/>
</dbReference>
<reference evidence="6 7" key="1">
    <citation type="submission" date="2016-10" db="EMBL/GenBank/DDBJ databases">
        <authorList>
            <person name="de Groot N.N."/>
        </authorList>
    </citation>
    <scope>NUCLEOTIDE SEQUENCE [LARGE SCALE GENOMIC DNA]</scope>
    <source>
        <strain evidence="6 7">DSM 15283</strain>
    </source>
</reference>
<evidence type="ECO:0000256" key="4">
    <source>
        <dbReference type="ARBA" id="ARBA00040194"/>
    </source>
</evidence>
<gene>
    <name evidence="6" type="ORF">SAMN04488042_104271</name>
</gene>
<dbReference type="GO" id="GO:0008270">
    <property type="term" value="F:zinc ion binding"/>
    <property type="evidence" value="ECO:0007669"/>
    <property type="project" value="InterPro"/>
</dbReference>